<dbReference type="InterPro" id="IPR011333">
    <property type="entry name" value="SKP1/BTB/POZ_sf"/>
</dbReference>
<dbReference type="PANTHER" id="PTHR24413">
    <property type="entry name" value="SPECKLE-TYPE POZ PROTEIN"/>
    <property type="match status" value="1"/>
</dbReference>
<gene>
    <name evidence="3" type="ORF">B4U80_11053</name>
</gene>
<name>A0A443SIC5_9ACAR</name>
<evidence type="ECO:0000313" key="4">
    <source>
        <dbReference type="Proteomes" id="UP000288716"/>
    </source>
</evidence>
<dbReference type="Gene3D" id="1.10.8.10">
    <property type="entry name" value="DNA helicase RuvA subunit, C-terminal domain"/>
    <property type="match status" value="1"/>
</dbReference>
<protein>
    <recommendedName>
        <fullName evidence="2">BTB domain-containing protein</fullName>
    </recommendedName>
</protein>
<keyword evidence="4" id="KW-1185">Reference proteome</keyword>
<evidence type="ECO:0000313" key="3">
    <source>
        <dbReference type="EMBL" id="RWS27283.1"/>
    </source>
</evidence>
<dbReference type="EMBL" id="NCKV01002130">
    <property type="protein sequence ID" value="RWS27283.1"/>
    <property type="molecule type" value="Genomic_DNA"/>
</dbReference>
<evidence type="ECO:0000256" key="1">
    <source>
        <dbReference type="SAM" id="MobiDB-lite"/>
    </source>
</evidence>
<dbReference type="Pfam" id="PF00651">
    <property type="entry name" value="BTB"/>
    <property type="match status" value="2"/>
</dbReference>
<dbReference type="Gene3D" id="3.30.710.10">
    <property type="entry name" value="Potassium Channel Kv1.1, Chain A"/>
    <property type="match status" value="2"/>
</dbReference>
<feature type="domain" description="BTB" evidence="2">
    <location>
        <begin position="513"/>
        <end position="596"/>
    </location>
</feature>
<sequence>VEHPREDFMDLTYEGWCVISCEKLVITSDNSIKQSMTPFSFIGAFEDGYFTDLTIKAENGFEFRVHKIILQLANPTIEWSHCDVSPLDGLPQNVIKPILHYLYSESLPLNLSENVAENCIEVIKLRNLTGFERFIDLCETFIRNSTVKKRIFNLIHEMHESAKEEIDSFSKRQVDVSVGLNAGSKHRYSKLIFNFKKAASEAAVVICDIYSKHKNQLTYEEHQEIFRFCKTRLPLAMNQIHQLFEIIKSVITSLAVTDRMEFASLLVPEYENFSSILPELTNSIDVTLNKLIEISDKLCCELNDLHFHSSNNSNSSRRLSVSEALSRSLKLALHIKELKSLRNIYYISQQFSENLLTRTESFGKMNISDKMRCLSKTIEQFAEEIPLFLYRIDEFGVIVDEKLSWKEWKYLFKVITAKVTRVLSKLRQNKDILEPLLRKICDIVSKEQFMNGLCELGLINNFKKVEEATTATAEVGPNKEQFVHRSFFESPLAKDSIISKKAMELLEKGDENSDLSFEVFSPKCQSSEGSFDENVKPVVINSHRVIVAARCEWFKRALLSGMKESINKTIIVHDTEPELFKLFLEYLYIGLLDTSILNTDELTELMQLSDRYQVDCLKRIIESCLFNHIDDESALFLLTVSDQFNAKNLRVAALDYIISHKEVIKTDLFNHLPEELQSEVEELVMWSEMRGGVLNCRPPHLRSSNFSFKVPCLPSQDSASSLSSSTADINETPSSKDEKENIESVHNDFIPSVDTVPIQLCFADSTFEGIPLSDPESDRLEECIRHLTEILGEEIPREEMVRISLAADFDVNRALNYYLS</sequence>
<dbReference type="InterPro" id="IPR000210">
    <property type="entry name" value="BTB/POZ_dom"/>
</dbReference>
<dbReference type="Proteomes" id="UP000288716">
    <property type="component" value="Unassembled WGS sequence"/>
</dbReference>
<proteinExistence type="predicted"/>
<dbReference type="VEuPathDB" id="VectorBase:LDEU004757"/>
<comment type="caution">
    <text evidence="3">The sequence shown here is derived from an EMBL/GenBank/DDBJ whole genome shotgun (WGS) entry which is preliminary data.</text>
</comment>
<dbReference type="CDD" id="cd18186">
    <property type="entry name" value="BTB_POZ_ZBTB_KLHL-like"/>
    <property type="match status" value="1"/>
</dbReference>
<dbReference type="SUPFAM" id="SSF109732">
    <property type="entry name" value="HBS1-like domain"/>
    <property type="match status" value="1"/>
</dbReference>
<dbReference type="InterPro" id="IPR037189">
    <property type="entry name" value="HBS1-like_N_sf"/>
</dbReference>
<organism evidence="3 4">
    <name type="scientific">Leptotrombidium deliense</name>
    <dbReference type="NCBI Taxonomy" id="299467"/>
    <lineage>
        <taxon>Eukaryota</taxon>
        <taxon>Metazoa</taxon>
        <taxon>Ecdysozoa</taxon>
        <taxon>Arthropoda</taxon>
        <taxon>Chelicerata</taxon>
        <taxon>Arachnida</taxon>
        <taxon>Acari</taxon>
        <taxon>Acariformes</taxon>
        <taxon>Trombidiformes</taxon>
        <taxon>Prostigmata</taxon>
        <taxon>Anystina</taxon>
        <taxon>Parasitengona</taxon>
        <taxon>Trombiculoidea</taxon>
        <taxon>Trombiculidae</taxon>
        <taxon>Leptotrombidium</taxon>
    </lineage>
</organism>
<dbReference type="PROSITE" id="PS50097">
    <property type="entry name" value="BTB"/>
    <property type="match status" value="1"/>
</dbReference>
<feature type="region of interest" description="Disordered" evidence="1">
    <location>
        <begin position="717"/>
        <end position="741"/>
    </location>
</feature>
<reference evidence="3 4" key="1">
    <citation type="journal article" date="2018" name="Gigascience">
        <title>Genomes of trombidid mites reveal novel predicted allergens and laterally-transferred genes associated with secondary metabolism.</title>
        <authorList>
            <person name="Dong X."/>
            <person name="Chaisiri K."/>
            <person name="Xia D."/>
            <person name="Armstrong S.D."/>
            <person name="Fang Y."/>
            <person name="Donnelly M.J."/>
            <person name="Kadowaki T."/>
            <person name="McGarry J.W."/>
            <person name="Darby A.C."/>
            <person name="Makepeace B.L."/>
        </authorList>
    </citation>
    <scope>NUCLEOTIDE SEQUENCE [LARGE SCALE GENOMIC DNA]</scope>
    <source>
        <strain evidence="3">UoL-UT</strain>
    </source>
</reference>
<dbReference type="OrthoDB" id="6412658at2759"/>
<evidence type="ECO:0000259" key="2">
    <source>
        <dbReference type="PROSITE" id="PS50097"/>
    </source>
</evidence>
<dbReference type="STRING" id="299467.A0A443SIC5"/>
<dbReference type="SMART" id="SM00225">
    <property type="entry name" value="BTB"/>
    <property type="match status" value="2"/>
</dbReference>
<accession>A0A443SIC5</accession>
<dbReference type="AlphaFoldDB" id="A0A443SIC5"/>
<dbReference type="SUPFAM" id="SSF54695">
    <property type="entry name" value="POZ domain"/>
    <property type="match status" value="2"/>
</dbReference>
<feature type="non-terminal residue" evidence="3">
    <location>
        <position position="1"/>
    </location>
</feature>